<evidence type="ECO:0000256" key="2">
    <source>
        <dbReference type="ARBA" id="ARBA00006386"/>
    </source>
</evidence>
<protein>
    <submittedName>
        <fullName evidence="8">Permease</fullName>
    </submittedName>
</protein>
<organism evidence="8 9">
    <name type="scientific">Nitratifractor salsuginis (strain DSM 16511 / JCM 12458 / E9I37-1)</name>
    <dbReference type="NCBI Taxonomy" id="749222"/>
    <lineage>
        <taxon>Bacteria</taxon>
        <taxon>Pseudomonadati</taxon>
        <taxon>Campylobacterota</taxon>
        <taxon>Epsilonproteobacteria</taxon>
        <taxon>Campylobacterales</taxon>
        <taxon>Sulfurovaceae</taxon>
        <taxon>Nitratifractor</taxon>
    </lineage>
</organism>
<dbReference type="PANTHER" id="PTHR42775:SF1">
    <property type="entry name" value="PERMEASE RV2963-RELATED"/>
    <property type="match status" value="1"/>
</dbReference>
<comment type="similarity">
    <text evidence="2">Belongs to the UPF0718 family.</text>
</comment>
<evidence type="ECO:0000313" key="8">
    <source>
        <dbReference type="EMBL" id="ADV45806.1"/>
    </source>
</evidence>
<sequence>MFEWWQRIVDHFVYGTLGLSPDSPAGSALDFFLFDTVKILFLLTVIIFLVTFIRSYFPTEKVRDWLAGKHPLVGHVAAALFGIITPFCSCSAIPLFLGFLQARIPLGVTFSYLISAPMNNEIAIAMLFSLFGWKITAFYIGFGLLVAIVAGIIIGKMDLEDEILIKPPAVTPPEIEEVKIPISERIKEAWDYTVDILRKVSLYVIAGVGVGAWIHGYVPADLIVKYAGGDAWYAVPLATILGVPMYSNAAGVMPLIEVLTQKGMQMGTALSFMMAITALSLPEAMILKKILSLKLIAIFFGTVALGIMIIGYIFNALLG</sequence>
<dbReference type="InterPro" id="IPR005524">
    <property type="entry name" value="DUF318"/>
</dbReference>
<dbReference type="AlphaFoldDB" id="E6X103"/>
<proteinExistence type="inferred from homology"/>
<dbReference type="HOGENOM" id="CLU_059148_0_0_7"/>
<reference evidence="8 9" key="1">
    <citation type="journal article" date="2011" name="Stand. Genomic Sci.">
        <title>Complete genome sequence of Nitratifractor salsuginis type strain (E9I37-1).</title>
        <authorList>
            <person name="Anderson I."/>
            <person name="Sikorski J."/>
            <person name="Zeytun A."/>
            <person name="Nolan M."/>
            <person name="Lapidus A."/>
            <person name="Lucas S."/>
            <person name="Hammon N."/>
            <person name="Deshpande S."/>
            <person name="Cheng J.F."/>
            <person name="Tapia R."/>
            <person name="Han C."/>
            <person name="Goodwin L."/>
            <person name="Pitluck S."/>
            <person name="Liolios K."/>
            <person name="Pagani I."/>
            <person name="Ivanova N."/>
            <person name="Huntemann M."/>
            <person name="Mavromatis K."/>
            <person name="Ovchinikova G."/>
            <person name="Pati A."/>
            <person name="Chen A."/>
            <person name="Palaniappan K."/>
            <person name="Land M."/>
            <person name="Hauser L."/>
            <person name="Brambilla E.M."/>
            <person name="Ngatchou-Djao O.D."/>
            <person name="Rohde M."/>
            <person name="Tindall B.J."/>
            <person name="Goker M."/>
            <person name="Detter J.C."/>
            <person name="Woyke T."/>
            <person name="Bristow J."/>
            <person name="Eisen J.A."/>
            <person name="Markowitz V."/>
            <person name="Hugenholtz P."/>
            <person name="Klenk H.P."/>
            <person name="Kyrpides N.C."/>
        </authorList>
    </citation>
    <scope>NUCLEOTIDE SEQUENCE [LARGE SCALE GENOMIC DNA]</scope>
    <source>
        <strain evidence="9">DSM 16511 / JCM 12458 / E9I37-1</strain>
    </source>
</reference>
<accession>E6X103</accession>
<keyword evidence="4 7" id="KW-0812">Transmembrane</keyword>
<feature type="transmembrane region" description="Helical" evidence="7">
    <location>
        <begin position="39"/>
        <end position="57"/>
    </location>
</feature>
<reference evidence="9" key="2">
    <citation type="submission" date="2011-01" db="EMBL/GenBank/DDBJ databases">
        <title>The complete genome of Nitratifractor salsuginis DSM 16511.</title>
        <authorList>
            <consortium name="US DOE Joint Genome Institute (JGI-PGF)"/>
            <person name="Lucas S."/>
            <person name="Copeland A."/>
            <person name="Lapidus A."/>
            <person name="Bruce D."/>
            <person name="Goodwin L."/>
            <person name="Pitluck S."/>
            <person name="Kyrpides N."/>
            <person name="Mavromatis K."/>
            <person name="Ivanova N."/>
            <person name="Mikhailova N."/>
            <person name="Zeytun A."/>
            <person name="Detter J.C."/>
            <person name="Tapia R."/>
            <person name="Han C."/>
            <person name="Land M."/>
            <person name="Hauser L."/>
            <person name="Markowitz V."/>
            <person name="Cheng J.-F."/>
            <person name="Hugenholtz P."/>
            <person name="Woyke T."/>
            <person name="Wu D."/>
            <person name="Tindall B."/>
            <person name="Schuetze A."/>
            <person name="Brambilla E."/>
            <person name="Klenk H.-P."/>
            <person name="Eisen J.A."/>
        </authorList>
    </citation>
    <scope>NUCLEOTIDE SEQUENCE [LARGE SCALE GENOMIC DNA]</scope>
    <source>
        <strain evidence="9">DSM 16511 / JCM 12458 / E9I37-1</strain>
    </source>
</reference>
<dbReference type="eggNOG" id="COG0701">
    <property type="taxonomic scope" value="Bacteria"/>
</dbReference>
<evidence type="ECO:0000256" key="3">
    <source>
        <dbReference type="ARBA" id="ARBA00022475"/>
    </source>
</evidence>
<dbReference type="OrthoDB" id="9777774at2"/>
<dbReference type="STRING" id="749222.Nitsa_0537"/>
<dbReference type="GO" id="GO:0005886">
    <property type="term" value="C:plasma membrane"/>
    <property type="evidence" value="ECO:0007669"/>
    <property type="project" value="UniProtKB-SubCell"/>
</dbReference>
<feature type="transmembrane region" description="Helical" evidence="7">
    <location>
        <begin position="77"/>
        <end position="100"/>
    </location>
</feature>
<evidence type="ECO:0000256" key="6">
    <source>
        <dbReference type="ARBA" id="ARBA00023136"/>
    </source>
</evidence>
<evidence type="ECO:0000256" key="1">
    <source>
        <dbReference type="ARBA" id="ARBA00004651"/>
    </source>
</evidence>
<dbReference type="Proteomes" id="UP000008633">
    <property type="component" value="Chromosome"/>
</dbReference>
<feature type="transmembrane region" description="Helical" evidence="7">
    <location>
        <begin position="200"/>
        <end position="220"/>
    </location>
</feature>
<name>E6X103_NITSE</name>
<keyword evidence="5 7" id="KW-1133">Transmembrane helix</keyword>
<dbReference type="PANTHER" id="PTHR42775">
    <property type="entry name" value="PERMEASE RV2963-RELATED"/>
    <property type="match status" value="1"/>
</dbReference>
<comment type="subcellular location">
    <subcellularLocation>
        <location evidence="1">Cell membrane</location>
        <topology evidence="1">Multi-pass membrane protein</topology>
    </subcellularLocation>
</comment>
<feature type="transmembrane region" description="Helical" evidence="7">
    <location>
        <begin position="232"/>
        <end position="256"/>
    </location>
</feature>
<dbReference type="EMBL" id="CP002452">
    <property type="protein sequence ID" value="ADV45806.1"/>
    <property type="molecule type" value="Genomic_DNA"/>
</dbReference>
<keyword evidence="9" id="KW-1185">Reference proteome</keyword>
<dbReference type="KEGG" id="nsa:Nitsa_0537"/>
<evidence type="ECO:0000256" key="4">
    <source>
        <dbReference type="ARBA" id="ARBA00022692"/>
    </source>
</evidence>
<feature type="transmembrane region" description="Helical" evidence="7">
    <location>
        <begin position="268"/>
        <end position="287"/>
    </location>
</feature>
<gene>
    <name evidence="8" type="ordered locus">Nitsa_0537</name>
</gene>
<evidence type="ECO:0000313" key="9">
    <source>
        <dbReference type="Proteomes" id="UP000008633"/>
    </source>
</evidence>
<dbReference type="RefSeq" id="WP_013553502.1">
    <property type="nucleotide sequence ID" value="NC_014935.1"/>
</dbReference>
<evidence type="ECO:0000256" key="5">
    <source>
        <dbReference type="ARBA" id="ARBA00022989"/>
    </source>
</evidence>
<feature type="transmembrane region" description="Helical" evidence="7">
    <location>
        <begin position="293"/>
        <end position="318"/>
    </location>
</feature>
<dbReference type="Pfam" id="PF03773">
    <property type="entry name" value="ArsP_1"/>
    <property type="match status" value="1"/>
</dbReference>
<keyword evidence="6 7" id="KW-0472">Membrane</keyword>
<keyword evidence="3" id="KW-1003">Cell membrane</keyword>
<feature type="transmembrane region" description="Helical" evidence="7">
    <location>
        <begin position="112"/>
        <end position="131"/>
    </location>
</feature>
<dbReference type="InterPro" id="IPR053166">
    <property type="entry name" value="UPF0718_permease"/>
</dbReference>
<evidence type="ECO:0000256" key="7">
    <source>
        <dbReference type="SAM" id="Phobius"/>
    </source>
</evidence>
<feature type="transmembrane region" description="Helical" evidence="7">
    <location>
        <begin position="137"/>
        <end position="155"/>
    </location>
</feature>